<feature type="transmembrane region" description="Helical" evidence="1">
    <location>
        <begin position="353"/>
        <end position="373"/>
    </location>
</feature>
<keyword evidence="3" id="KW-1185">Reference proteome</keyword>
<accession>A0AAD5Y1Y8</accession>
<sequence length="565" mass="63188">MNLAKYILLTIPTPQSDYSSIINFARGIIILEYIGNFLAGIGMSILTTYFVQGAIGGHNQLFQVSGKKFDPQILIKLIRLIISIYTLVNYVLWIVYGLYDLEAYILYRRLIYYGYTVVTGIISPLMFNGLLSKVISTLTKYYISNDEPIPVSLKYLIIFKKTLTGSFSVAITLIFFLRAFGNDYLQNYILEVQIVSNALTFYNATVLSIYCIYKTFPNVLKGYSGKSNNKSNRNSAVTAKASQPSKVNFAKTEKANVAGDNPIKRDLLFISSILSFFTQSIHLTKYIILTIPTDTADSATLLFRARAMMILDFVGNLFGGLAMNVLTAFFVKGAIGTNSELFQVSGKRFDPQIIIKLFRLFVLLYTTTAYILWATVGTETMENYILIRRLIYYSYAIITGVISPAIYAVFLGAIVNKLTNHYVQLEQPIPTALHYLILLKKTLTRSFSVALTLAMLLKVIGNDYLQNQLIYVQITTNISTIYTGTVLSTYGIYKAFPSLINSYTSNKSNLAKSNKNSVVASDDAKSKIVFAKTEKLAANTVMLPKQIAHSNELLSAEKRTLSNVK</sequence>
<feature type="transmembrane region" description="Helical" evidence="1">
    <location>
        <begin position="33"/>
        <end position="56"/>
    </location>
</feature>
<proteinExistence type="predicted"/>
<gene>
    <name evidence="2" type="ORF">HK103_006655</name>
</gene>
<feature type="transmembrane region" description="Helical" evidence="1">
    <location>
        <begin position="77"/>
        <end position="99"/>
    </location>
</feature>
<feature type="transmembrane region" description="Helical" evidence="1">
    <location>
        <begin position="308"/>
        <end position="332"/>
    </location>
</feature>
<keyword evidence="1" id="KW-1133">Transmembrane helix</keyword>
<evidence type="ECO:0000313" key="2">
    <source>
        <dbReference type="EMBL" id="KAJ3255035.1"/>
    </source>
</evidence>
<protein>
    <submittedName>
        <fullName evidence="2">Uncharacterized protein</fullName>
    </submittedName>
</protein>
<name>A0AAD5Y1Y8_9FUNG</name>
<keyword evidence="1" id="KW-0472">Membrane</keyword>
<evidence type="ECO:0000256" key="1">
    <source>
        <dbReference type="SAM" id="Phobius"/>
    </source>
</evidence>
<dbReference type="Proteomes" id="UP001210925">
    <property type="component" value="Unassembled WGS sequence"/>
</dbReference>
<feature type="transmembrane region" description="Helical" evidence="1">
    <location>
        <begin position="111"/>
        <end position="131"/>
    </location>
</feature>
<dbReference type="AlphaFoldDB" id="A0AAD5Y1Y8"/>
<dbReference type="EMBL" id="JADGKB010000073">
    <property type="protein sequence ID" value="KAJ3255035.1"/>
    <property type="molecule type" value="Genomic_DNA"/>
</dbReference>
<feature type="transmembrane region" description="Helical" evidence="1">
    <location>
        <begin position="267"/>
        <end position="288"/>
    </location>
</feature>
<feature type="transmembrane region" description="Helical" evidence="1">
    <location>
        <begin position="393"/>
        <end position="415"/>
    </location>
</feature>
<feature type="transmembrane region" description="Helical" evidence="1">
    <location>
        <begin position="162"/>
        <end position="180"/>
    </location>
</feature>
<reference evidence="2" key="1">
    <citation type="submission" date="2020-05" db="EMBL/GenBank/DDBJ databases">
        <title>Phylogenomic resolution of chytrid fungi.</title>
        <authorList>
            <person name="Stajich J.E."/>
            <person name="Amses K."/>
            <person name="Simmons R."/>
            <person name="Seto K."/>
            <person name="Myers J."/>
            <person name="Bonds A."/>
            <person name="Quandt C.A."/>
            <person name="Barry K."/>
            <person name="Liu P."/>
            <person name="Grigoriev I."/>
            <person name="Longcore J.E."/>
            <person name="James T.Y."/>
        </authorList>
    </citation>
    <scope>NUCLEOTIDE SEQUENCE</scope>
    <source>
        <strain evidence="2">PLAUS21</strain>
    </source>
</reference>
<comment type="caution">
    <text evidence="2">The sequence shown here is derived from an EMBL/GenBank/DDBJ whole genome shotgun (WGS) entry which is preliminary data.</text>
</comment>
<evidence type="ECO:0000313" key="3">
    <source>
        <dbReference type="Proteomes" id="UP001210925"/>
    </source>
</evidence>
<keyword evidence="1" id="KW-0812">Transmembrane</keyword>
<organism evidence="2 3">
    <name type="scientific">Boothiomyces macroporosus</name>
    <dbReference type="NCBI Taxonomy" id="261099"/>
    <lineage>
        <taxon>Eukaryota</taxon>
        <taxon>Fungi</taxon>
        <taxon>Fungi incertae sedis</taxon>
        <taxon>Chytridiomycota</taxon>
        <taxon>Chytridiomycota incertae sedis</taxon>
        <taxon>Chytridiomycetes</taxon>
        <taxon>Rhizophydiales</taxon>
        <taxon>Terramycetaceae</taxon>
        <taxon>Boothiomyces</taxon>
    </lineage>
</organism>
<feature type="transmembrane region" description="Helical" evidence="1">
    <location>
        <begin position="192"/>
        <end position="213"/>
    </location>
</feature>